<evidence type="ECO:0000313" key="3">
    <source>
        <dbReference type="Proteomes" id="UP001162480"/>
    </source>
</evidence>
<dbReference type="GO" id="GO:0097729">
    <property type="term" value="C:9+2 motile cilium"/>
    <property type="evidence" value="ECO:0007669"/>
    <property type="project" value="TreeGrafter"/>
</dbReference>
<dbReference type="Proteomes" id="UP001162480">
    <property type="component" value="Chromosome 18"/>
</dbReference>
<evidence type="ECO:0000313" key="2">
    <source>
        <dbReference type="EMBL" id="CAI9735974.1"/>
    </source>
</evidence>
<evidence type="ECO:0000256" key="1">
    <source>
        <dbReference type="SAM" id="MobiDB-lite"/>
    </source>
</evidence>
<feature type="region of interest" description="Disordered" evidence="1">
    <location>
        <begin position="101"/>
        <end position="132"/>
    </location>
</feature>
<name>A0AA36BKZ4_OCTVU</name>
<dbReference type="PANTHER" id="PTHR46500:SF1">
    <property type="entry name" value="CILIA- AND FLAGELLA-ASSOCIATED PROTEIN 221"/>
    <property type="match status" value="1"/>
</dbReference>
<protein>
    <submittedName>
        <fullName evidence="2">Uncharacterized protein</fullName>
    </submittedName>
</protein>
<dbReference type="GO" id="GO:0044458">
    <property type="term" value="P:motile cilium assembly"/>
    <property type="evidence" value="ECO:0007669"/>
    <property type="project" value="TreeGrafter"/>
</dbReference>
<dbReference type="GO" id="GO:0003341">
    <property type="term" value="P:cilium movement"/>
    <property type="evidence" value="ECO:0007669"/>
    <property type="project" value="InterPro"/>
</dbReference>
<reference evidence="2" key="1">
    <citation type="submission" date="2023-08" db="EMBL/GenBank/DDBJ databases">
        <authorList>
            <person name="Alioto T."/>
            <person name="Alioto T."/>
            <person name="Gomez Garrido J."/>
        </authorList>
    </citation>
    <scope>NUCLEOTIDE SEQUENCE</scope>
</reference>
<feature type="compositionally biased region" description="Basic residues" evidence="1">
    <location>
        <begin position="101"/>
        <end position="113"/>
    </location>
</feature>
<sequence>MVSIGNSFGILYLLLKDGYDLEDIAGEIYDTFSQVPLSHKEFISRKTVSYEDLLVPQYYKLQEYEPCDIHEAAVSYLHPDPERYTPMTARTSLAAVDSSLKYKKKGKPPKKKHPETLEKSGTAKRLSPPIMDSSVSDETVMKFKMPDFMQHHLKNSAEFMFNPIPNLLTFEVPLSYSEFNADFNMCPVPRFPKQNSLTQKKFLDKNDVIRGLMTWRKMPSPTLLALISNPTLREFRPLKQSEYILAKPPPLLKELPEEAKELAASGTTNPIQMRCNMNIVPTIVEENFVLPSEDQNTDCRSYIENDLNKRIQYEKNQLGKKIRERISNMIGLLSDDTLLCS</sequence>
<accession>A0AA36BKZ4</accession>
<organism evidence="2 3">
    <name type="scientific">Octopus vulgaris</name>
    <name type="common">Common octopus</name>
    <dbReference type="NCBI Taxonomy" id="6645"/>
    <lineage>
        <taxon>Eukaryota</taxon>
        <taxon>Metazoa</taxon>
        <taxon>Spiralia</taxon>
        <taxon>Lophotrochozoa</taxon>
        <taxon>Mollusca</taxon>
        <taxon>Cephalopoda</taxon>
        <taxon>Coleoidea</taxon>
        <taxon>Octopodiformes</taxon>
        <taxon>Octopoda</taxon>
        <taxon>Incirrata</taxon>
        <taxon>Octopodidae</taxon>
        <taxon>Octopus</taxon>
    </lineage>
</organism>
<dbReference type="AlphaFoldDB" id="A0AA36BKZ4"/>
<proteinExistence type="predicted"/>
<dbReference type="PANTHER" id="PTHR46500">
    <property type="entry name" value="CILIA- AND FLAGELLA-ASSOCIATED PROTEIN 221"/>
    <property type="match status" value="1"/>
</dbReference>
<keyword evidence="3" id="KW-1185">Reference proteome</keyword>
<gene>
    <name evidence="2" type="ORF">OCTVUL_1B017502</name>
</gene>
<dbReference type="EMBL" id="OX597831">
    <property type="protein sequence ID" value="CAI9735974.1"/>
    <property type="molecule type" value="Genomic_DNA"/>
</dbReference>
<dbReference type="InterPro" id="IPR029676">
    <property type="entry name" value="CFAP221"/>
</dbReference>